<evidence type="ECO:0000313" key="3">
    <source>
        <dbReference type="Proteomes" id="UP000186817"/>
    </source>
</evidence>
<comment type="caution">
    <text evidence="2">The sequence shown here is derived from an EMBL/GenBank/DDBJ whole genome shotgun (WGS) entry which is preliminary data.</text>
</comment>
<gene>
    <name evidence="2" type="ORF">AK812_SmicGene31099</name>
</gene>
<evidence type="ECO:0000256" key="1">
    <source>
        <dbReference type="SAM" id="MobiDB-lite"/>
    </source>
</evidence>
<dbReference type="Proteomes" id="UP000186817">
    <property type="component" value="Unassembled WGS sequence"/>
</dbReference>
<sequence>MVRSLASSDSGSDMLSSDSSGAEPASPAAAAARARAEQAERVRRRHNFREWFRRRLAVMLCELAVEAMYQRDCQSSRQIAGRLSAFRRRCTGHTLESVVAFTLPQLGQTSAQAVQHDHELLLELYEVPIPPNDEDWIYSDMVGRHQDPNRAQVEQRVQLLLLQSLVPRLHSAGTELLHRAILAAGGGLYRDFIWLVWPLLTDGDRYTFQQWYYNQSAATLPAEDNLAPEQPEPELLLSLTAQADFCTFELRDQVLPVMDVRFDFPVIPKKRTPPTLGAAAVLAAVRRDPSLADRFRAAVVAELPRHTCLDQCLSRAWSLAVPKPSQSTATAPATLPPPTLKDFWGLKNNLRHALSAVDRYQAPLIWHIATASSTTVLRSFPGSRRGLQPFLRAWRASVEFNRTQKLLRQRARQSKNTYVESLIQAALAADRGLSAVHRLTQRLRPKSSKRSIHFRRPTGQLQTPSEELATLGSYFKDLYQSSNAQPSQWSLLQAFEVTDTEVRSALSALVVRKALPAGFEYRHLFPNLHTCVRPMLLQALARRSTIRQLAKELAQFSAMMTAGKPPQDAMSTRPPSRSDLESEEPLQPAMELDSDREKRERAAAAAGETAPKFAKGETKGQDNRSSAPSGKGQAAPSEKQVIEETTAASLPDAAPAPGNQREARETHNRTERKNWWGGGGGGGNRRQDSWDSHWPARRDSDRRDNRREDRRSDREAQEARLRELLLAVARLLLRLEDAQSVMLLDTEFIFFLQTKASGNQWAIVDSLHQVALRWHSMKAQDPASLQQPMRIVLLTCLLEALLNQMQLLESNPDAMQKAVDMGLVEGSSYVYLQWDSSQRKHIKAAQEPLPHQTAVQIVRQLQHLLICPDTVGRFHALRKLAPNMSSDVVPFSLAVQNRNQEAMQMYGLFRRLARNSCLHLIACTMRPAKLQRSPLAQQISRMLQNM</sequence>
<feature type="compositionally biased region" description="Basic and acidic residues" evidence="1">
    <location>
        <begin position="685"/>
        <end position="716"/>
    </location>
</feature>
<proteinExistence type="predicted"/>
<feature type="compositionally biased region" description="Basic and acidic residues" evidence="1">
    <location>
        <begin position="593"/>
        <end position="602"/>
    </location>
</feature>
<feature type="region of interest" description="Disordered" evidence="1">
    <location>
        <begin position="561"/>
        <end position="716"/>
    </location>
</feature>
<evidence type="ECO:0000313" key="2">
    <source>
        <dbReference type="EMBL" id="OLP87659.1"/>
    </source>
</evidence>
<accession>A0A1Q9CXR7</accession>
<dbReference type="EMBL" id="LSRX01000850">
    <property type="protein sequence ID" value="OLP87659.1"/>
    <property type="molecule type" value="Genomic_DNA"/>
</dbReference>
<feature type="compositionally biased region" description="Low complexity" evidence="1">
    <location>
        <begin position="603"/>
        <end position="613"/>
    </location>
</feature>
<organism evidence="2 3">
    <name type="scientific">Symbiodinium microadriaticum</name>
    <name type="common">Dinoflagellate</name>
    <name type="synonym">Zooxanthella microadriatica</name>
    <dbReference type="NCBI Taxonomy" id="2951"/>
    <lineage>
        <taxon>Eukaryota</taxon>
        <taxon>Sar</taxon>
        <taxon>Alveolata</taxon>
        <taxon>Dinophyceae</taxon>
        <taxon>Suessiales</taxon>
        <taxon>Symbiodiniaceae</taxon>
        <taxon>Symbiodinium</taxon>
    </lineage>
</organism>
<dbReference type="OrthoDB" id="10310937at2759"/>
<feature type="compositionally biased region" description="Basic and acidic residues" evidence="1">
    <location>
        <begin position="661"/>
        <end position="674"/>
    </location>
</feature>
<reference evidence="2 3" key="1">
    <citation type="submission" date="2016-02" db="EMBL/GenBank/DDBJ databases">
        <title>Genome analysis of coral dinoflagellate symbionts highlights evolutionary adaptations to a symbiotic lifestyle.</title>
        <authorList>
            <person name="Aranda M."/>
            <person name="Li Y."/>
            <person name="Liew Y.J."/>
            <person name="Baumgarten S."/>
            <person name="Simakov O."/>
            <person name="Wilson M."/>
            <person name="Piel J."/>
            <person name="Ashoor H."/>
            <person name="Bougouffa S."/>
            <person name="Bajic V.B."/>
            <person name="Ryu T."/>
            <person name="Ravasi T."/>
            <person name="Bayer T."/>
            <person name="Micklem G."/>
            <person name="Kim H."/>
            <person name="Bhak J."/>
            <person name="Lajeunesse T.C."/>
            <person name="Voolstra C.R."/>
        </authorList>
    </citation>
    <scope>NUCLEOTIDE SEQUENCE [LARGE SCALE GENOMIC DNA]</scope>
    <source>
        <strain evidence="2 3">CCMP2467</strain>
    </source>
</reference>
<name>A0A1Q9CXR7_SYMMI</name>
<protein>
    <submittedName>
        <fullName evidence="2">Uncharacterized protein</fullName>
    </submittedName>
</protein>
<feature type="region of interest" description="Disordered" evidence="1">
    <location>
        <begin position="1"/>
        <end position="37"/>
    </location>
</feature>
<keyword evidence="3" id="KW-1185">Reference proteome</keyword>
<feature type="compositionally biased region" description="Low complexity" evidence="1">
    <location>
        <begin position="1"/>
        <end position="33"/>
    </location>
</feature>
<dbReference type="AlphaFoldDB" id="A0A1Q9CXR7"/>